<organism evidence="2 3">
    <name type="scientific">Coprococcus comes ATCC 27758</name>
    <dbReference type="NCBI Taxonomy" id="470146"/>
    <lineage>
        <taxon>Bacteria</taxon>
        <taxon>Bacillati</taxon>
        <taxon>Bacillota</taxon>
        <taxon>Clostridia</taxon>
        <taxon>Lachnospirales</taxon>
        <taxon>Lachnospiraceae</taxon>
        <taxon>Coprococcus</taxon>
    </lineage>
</organism>
<reference evidence="2 3" key="2">
    <citation type="submission" date="2009-03" db="EMBL/GenBank/DDBJ databases">
        <title>Draft genome sequence of Coprococcus comes (ATCC 27758).</title>
        <authorList>
            <person name="Sudarsanam P."/>
            <person name="Ley R."/>
            <person name="Guruge J."/>
            <person name="Turnbaugh P.J."/>
            <person name="Mahowald M."/>
            <person name="Liep D."/>
            <person name="Gordon J."/>
        </authorList>
    </citation>
    <scope>NUCLEOTIDE SEQUENCE [LARGE SCALE GENOMIC DNA]</scope>
    <source>
        <strain evidence="2 3">ATCC 27758</strain>
    </source>
</reference>
<evidence type="ECO:0000256" key="1">
    <source>
        <dbReference type="SAM" id="Phobius"/>
    </source>
</evidence>
<evidence type="ECO:0000313" key="3">
    <source>
        <dbReference type="Proteomes" id="UP000003793"/>
    </source>
</evidence>
<feature type="transmembrane region" description="Helical" evidence="1">
    <location>
        <begin position="88"/>
        <end position="106"/>
    </location>
</feature>
<dbReference type="HOGENOM" id="CLU_1445368_0_0_9"/>
<dbReference type="AlphaFoldDB" id="C0B913"/>
<gene>
    <name evidence="2" type="ORF">COPCOM_01637</name>
</gene>
<accession>C0B913</accession>
<dbReference type="Proteomes" id="UP000003793">
    <property type="component" value="Unassembled WGS sequence"/>
</dbReference>
<protein>
    <submittedName>
        <fullName evidence="2">Uncharacterized protein</fullName>
    </submittedName>
</protein>
<proteinExistence type="predicted"/>
<feature type="transmembrane region" description="Helical" evidence="1">
    <location>
        <begin position="64"/>
        <end position="82"/>
    </location>
</feature>
<reference evidence="2 3" key="1">
    <citation type="submission" date="2009-02" db="EMBL/GenBank/DDBJ databases">
        <authorList>
            <person name="Fulton L."/>
            <person name="Clifton S."/>
            <person name="Fulton B."/>
            <person name="Xu J."/>
            <person name="Minx P."/>
            <person name="Pepin K.H."/>
            <person name="Johnson M."/>
            <person name="Bhonagiri V."/>
            <person name="Nash W.E."/>
            <person name="Mardis E.R."/>
            <person name="Wilson R.K."/>
        </authorList>
    </citation>
    <scope>NUCLEOTIDE SEQUENCE [LARGE SCALE GENOMIC DNA]</scope>
    <source>
        <strain evidence="2 3">ATCC 27758</strain>
    </source>
</reference>
<dbReference type="EMBL" id="ABVR01000040">
    <property type="protein sequence ID" value="EEG89765.1"/>
    <property type="molecule type" value="Genomic_DNA"/>
</dbReference>
<name>C0B913_9FIRM</name>
<sequence>MREHEEVQKMGHIVQRLVRNAIMQAVNQVIQNKTQQEAAKFGNEWKGSFHCLVSGYYSGMTVKYLMLPFAVFCILCAIGSGIAGGLTYSIWFLVIAMVCLVTRSYGMKMMRVIIYWDNGMAFYDKDGNELVQLPRTAIEQMTVKNGKITIPWEDKEYKIIRNPFDNEKEVREMLNFYSPENSKWIAR</sequence>
<keyword evidence="1" id="KW-1133">Transmembrane helix</keyword>
<evidence type="ECO:0000313" key="2">
    <source>
        <dbReference type="EMBL" id="EEG89765.1"/>
    </source>
</evidence>
<comment type="caution">
    <text evidence="2">The sequence shown here is derived from an EMBL/GenBank/DDBJ whole genome shotgun (WGS) entry which is preliminary data.</text>
</comment>
<keyword evidence="1" id="KW-0812">Transmembrane</keyword>
<keyword evidence="1" id="KW-0472">Membrane</keyword>